<organism evidence="1 2">
    <name type="scientific">Streptomyces ochraceiscleroticus</name>
    <dbReference type="NCBI Taxonomy" id="47761"/>
    <lineage>
        <taxon>Bacteria</taxon>
        <taxon>Bacillati</taxon>
        <taxon>Actinomycetota</taxon>
        <taxon>Actinomycetes</taxon>
        <taxon>Kitasatosporales</taxon>
        <taxon>Streptomycetaceae</taxon>
        <taxon>Streptomyces</taxon>
    </lineage>
</organism>
<evidence type="ECO:0000313" key="1">
    <source>
        <dbReference type="EMBL" id="MFC6064340.1"/>
    </source>
</evidence>
<protein>
    <recommendedName>
        <fullName evidence="3">ArsR family transcriptional regulator</fullName>
    </recommendedName>
</protein>
<evidence type="ECO:0000313" key="2">
    <source>
        <dbReference type="Proteomes" id="UP001596139"/>
    </source>
</evidence>
<sequence length="46" mass="4866">MALQKLVERGEVRRGKEGLSVFYSLAGDDDRASAATRSNVGSPAAE</sequence>
<reference evidence="2" key="1">
    <citation type="journal article" date="2019" name="Int. J. Syst. Evol. Microbiol.">
        <title>The Global Catalogue of Microorganisms (GCM) 10K type strain sequencing project: providing services to taxonomists for standard genome sequencing and annotation.</title>
        <authorList>
            <consortium name="The Broad Institute Genomics Platform"/>
            <consortium name="The Broad Institute Genome Sequencing Center for Infectious Disease"/>
            <person name="Wu L."/>
            <person name="Ma J."/>
        </authorList>
    </citation>
    <scope>NUCLEOTIDE SEQUENCE [LARGE SCALE GENOMIC DNA]</scope>
    <source>
        <strain evidence="2">CGMCC 1.15180</strain>
    </source>
</reference>
<gene>
    <name evidence="1" type="ORF">ACFP4F_17555</name>
</gene>
<name>A0ABW1MM00_9ACTN</name>
<evidence type="ECO:0008006" key="3">
    <source>
        <dbReference type="Google" id="ProtNLM"/>
    </source>
</evidence>
<dbReference type="RefSeq" id="WP_157848977.1">
    <property type="nucleotide sequence ID" value="NZ_JBHSPX010000004.1"/>
</dbReference>
<dbReference type="EMBL" id="JBHSPX010000004">
    <property type="protein sequence ID" value="MFC6064340.1"/>
    <property type="molecule type" value="Genomic_DNA"/>
</dbReference>
<proteinExistence type="predicted"/>
<comment type="caution">
    <text evidence="1">The sequence shown here is derived from an EMBL/GenBank/DDBJ whole genome shotgun (WGS) entry which is preliminary data.</text>
</comment>
<dbReference type="Proteomes" id="UP001596139">
    <property type="component" value="Unassembled WGS sequence"/>
</dbReference>
<keyword evidence="2" id="KW-1185">Reference proteome</keyword>
<accession>A0ABW1MM00</accession>